<dbReference type="InterPro" id="IPR027417">
    <property type="entry name" value="P-loop_NTPase"/>
</dbReference>
<feature type="compositionally biased region" description="Low complexity" evidence="1">
    <location>
        <begin position="138"/>
        <end position="149"/>
    </location>
</feature>
<evidence type="ECO:0000313" key="3">
    <source>
        <dbReference type="Proteomes" id="UP001432027"/>
    </source>
</evidence>
<keyword evidence="3" id="KW-1185">Reference proteome</keyword>
<organism evidence="2 3">
    <name type="scientific">Pristionchus entomophagus</name>
    <dbReference type="NCBI Taxonomy" id="358040"/>
    <lineage>
        <taxon>Eukaryota</taxon>
        <taxon>Metazoa</taxon>
        <taxon>Ecdysozoa</taxon>
        <taxon>Nematoda</taxon>
        <taxon>Chromadorea</taxon>
        <taxon>Rhabditida</taxon>
        <taxon>Rhabditina</taxon>
        <taxon>Diplogasteromorpha</taxon>
        <taxon>Diplogasteroidea</taxon>
        <taxon>Neodiplogasteridae</taxon>
        <taxon>Pristionchus</taxon>
    </lineage>
</organism>
<proteinExistence type="predicted"/>
<protein>
    <submittedName>
        <fullName evidence="2">Uncharacterized protein</fullName>
    </submittedName>
</protein>
<reference evidence="2" key="1">
    <citation type="submission" date="2023-10" db="EMBL/GenBank/DDBJ databases">
        <title>Genome assembly of Pristionchus species.</title>
        <authorList>
            <person name="Yoshida K."/>
            <person name="Sommer R.J."/>
        </authorList>
    </citation>
    <scope>NUCLEOTIDE SEQUENCE</scope>
    <source>
        <strain evidence="2">RS0144</strain>
    </source>
</reference>
<feature type="compositionally biased region" description="Polar residues" evidence="1">
    <location>
        <begin position="241"/>
        <end position="252"/>
    </location>
</feature>
<name>A0AAV5UCY6_9BILA</name>
<comment type="caution">
    <text evidence="2">The sequence shown here is derived from an EMBL/GenBank/DDBJ whole genome shotgun (WGS) entry which is preliminary data.</text>
</comment>
<feature type="region of interest" description="Disordered" evidence="1">
    <location>
        <begin position="228"/>
        <end position="267"/>
    </location>
</feature>
<feature type="region of interest" description="Disordered" evidence="1">
    <location>
        <begin position="133"/>
        <end position="187"/>
    </location>
</feature>
<feature type="compositionally biased region" description="Basic and acidic residues" evidence="1">
    <location>
        <begin position="162"/>
        <end position="176"/>
    </location>
</feature>
<dbReference type="AlphaFoldDB" id="A0AAV5UCY6"/>
<evidence type="ECO:0000313" key="2">
    <source>
        <dbReference type="EMBL" id="GMT04296.1"/>
    </source>
</evidence>
<dbReference type="PANTHER" id="PTHR36935">
    <property type="entry name" value="PROTEIN CBG00261"/>
    <property type="match status" value="1"/>
</dbReference>
<accession>A0AAV5UCY6</accession>
<dbReference type="PANTHER" id="PTHR36935:SF1">
    <property type="entry name" value="RAS FAMILY PROTEIN"/>
    <property type="match status" value="1"/>
</dbReference>
<dbReference type="Gene3D" id="3.40.50.300">
    <property type="entry name" value="P-loop containing nucleotide triphosphate hydrolases"/>
    <property type="match status" value="1"/>
</dbReference>
<gene>
    <name evidence="2" type="ORF">PENTCL1PPCAC_26470</name>
</gene>
<dbReference type="EMBL" id="BTSX01000006">
    <property type="protein sequence ID" value="GMT04296.1"/>
    <property type="molecule type" value="Genomic_DNA"/>
</dbReference>
<feature type="non-terminal residue" evidence="2">
    <location>
        <position position="1"/>
    </location>
</feature>
<evidence type="ECO:0000256" key="1">
    <source>
        <dbReference type="SAM" id="MobiDB-lite"/>
    </source>
</evidence>
<sequence length="267" mass="30280">LLPLCLYCTRMGNKREESPSELKLVFIGGKTKEHLFRKLCRQAKRWEKHAAYQDIHYLVVDHEGIEITIEVSDRPGLGNTGGREMAIRNADMAILFYSQHDSHTFDAIRGLLSVFELRKKPCSILLIADTDEMEGEEMATSSSESVSEGYESDVERSGSGLRRRESMERMRERQENDSVSANQGEDLSSQLGGYCKFLHQSTTEWEEPMGSVIEMVGEVMERRKIRRNRRIFSISRDSKGSLKSNSATSSTNGEKKEGIQSKVCSIQ</sequence>
<dbReference type="Proteomes" id="UP001432027">
    <property type="component" value="Unassembled WGS sequence"/>
</dbReference>
<feature type="compositionally biased region" description="Polar residues" evidence="1">
    <location>
        <begin position="177"/>
        <end position="187"/>
    </location>
</feature>